<feature type="transmembrane region" description="Helical" evidence="1">
    <location>
        <begin position="102"/>
        <end position="123"/>
    </location>
</feature>
<dbReference type="RefSeq" id="WP_122201732.1">
    <property type="nucleotide sequence ID" value="NZ_CABJFV010000009.1"/>
</dbReference>
<evidence type="ECO:0000313" key="2">
    <source>
        <dbReference type="EMBL" id="RHB34511.1"/>
    </source>
</evidence>
<keyword evidence="1" id="KW-1133">Transmembrane helix</keyword>
<feature type="transmembrane region" description="Helical" evidence="1">
    <location>
        <begin position="212"/>
        <end position="235"/>
    </location>
</feature>
<proteinExistence type="predicted"/>
<sequence>MKINLSKVGADIISALKKYPVEALLGLLFFVFFCIEDQLNWESSSELIKHIRDVMSLFPAFMVLVYSLHQLLYPTKGRILYYLSVLLPLPFLWVDLSHFVFTISYTFTLILAFFILLACKCKWENLSFARNCMQTFVSLIFAFFIGHLLALAVWGLYSSVVYIFNMERYDFPEYIYMFCLFVVIPLLYCHLQEKESEEHATPRFMEIIINYILSPAVIVYTAILYIYFITIAIHWELPKGGIGYMVLALAIFAMAGHMFQLLVSKNIYGWFYSHFSWIAIPPLILFWVGTIERITTYSFTASRVYLFISGILMTFYIFFLFSRKIGNYQLMAVVSSICIVILTFIPGISARSIGIHSQKQRLERYISRLDMLDSVTHKLKQGVVFNETDSLRWKDARELEACYSYLKDETGSDYMKKEYGECDISTKRNWHYMSPVFPSGINIEGYTRYYPMRTYDRKEYISKVKDGVITIRRASDDRVIISRDINAYMNSHRVWMQNEVADSVSLGLFITRNDSCMLVLDNISYEEGATIHCTSASVDAIFIK</sequence>
<gene>
    <name evidence="2" type="ORF">DW888_13085</name>
</gene>
<keyword evidence="1" id="KW-0472">Membrane</keyword>
<reference evidence="2 3" key="1">
    <citation type="submission" date="2018-08" db="EMBL/GenBank/DDBJ databases">
        <title>A genome reference for cultivated species of the human gut microbiota.</title>
        <authorList>
            <person name="Zou Y."/>
            <person name="Xue W."/>
            <person name="Luo G."/>
        </authorList>
    </citation>
    <scope>NUCLEOTIDE SEQUENCE [LARGE SCALE GENOMIC DNA]</scope>
    <source>
        <strain evidence="2 3">AM40-30BH</strain>
    </source>
</reference>
<accession>A0A413VLR2</accession>
<feature type="transmembrane region" description="Helical" evidence="1">
    <location>
        <begin position="54"/>
        <end position="72"/>
    </location>
</feature>
<dbReference type="EMBL" id="QSGO01000009">
    <property type="protein sequence ID" value="RHB34511.1"/>
    <property type="molecule type" value="Genomic_DNA"/>
</dbReference>
<comment type="caution">
    <text evidence="2">The sequence shown here is derived from an EMBL/GenBank/DDBJ whole genome shotgun (WGS) entry which is preliminary data.</text>
</comment>
<organism evidence="2 3">
    <name type="scientific">Bacteroides nordii</name>
    <dbReference type="NCBI Taxonomy" id="291645"/>
    <lineage>
        <taxon>Bacteria</taxon>
        <taxon>Pseudomonadati</taxon>
        <taxon>Bacteroidota</taxon>
        <taxon>Bacteroidia</taxon>
        <taxon>Bacteroidales</taxon>
        <taxon>Bacteroidaceae</taxon>
        <taxon>Bacteroides</taxon>
    </lineage>
</organism>
<evidence type="ECO:0000256" key="1">
    <source>
        <dbReference type="SAM" id="Phobius"/>
    </source>
</evidence>
<dbReference type="Proteomes" id="UP000284379">
    <property type="component" value="Unassembled WGS sequence"/>
</dbReference>
<feature type="transmembrane region" description="Helical" evidence="1">
    <location>
        <begin position="328"/>
        <end position="348"/>
    </location>
</feature>
<protein>
    <submittedName>
        <fullName evidence="2">DUF4153 domain-containing protein</fullName>
    </submittedName>
</protein>
<feature type="transmembrane region" description="Helical" evidence="1">
    <location>
        <begin position="270"/>
        <end position="291"/>
    </location>
</feature>
<feature type="transmembrane region" description="Helical" evidence="1">
    <location>
        <begin position="174"/>
        <end position="191"/>
    </location>
</feature>
<feature type="transmembrane region" description="Helical" evidence="1">
    <location>
        <begin position="241"/>
        <end position="263"/>
    </location>
</feature>
<dbReference type="AlphaFoldDB" id="A0A413VLR2"/>
<dbReference type="InterPro" id="IPR025291">
    <property type="entry name" value="DUF4153"/>
</dbReference>
<feature type="transmembrane region" description="Helical" evidence="1">
    <location>
        <begin position="303"/>
        <end position="321"/>
    </location>
</feature>
<dbReference type="Pfam" id="PF13687">
    <property type="entry name" value="DUF4153"/>
    <property type="match status" value="1"/>
</dbReference>
<keyword evidence="1" id="KW-0812">Transmembrane</keyword>
<name>A0A413VLR2_9BACE</name>
<feature type="transmembrane region" description="Helical" evidence="1">
    <location>
        <begin position="135"/>
        <end position="154"/>
    </location>
</feature>
<evidence type="ECO:0000313" key="3">
    <source>
        <dbReference type="Proteomes" id="UP000284379"/>
    </source>
</evidence>